<evidence type="ECO:0000313" key="2">
    <source>
        <dbReference type="Proteomes" id="UP001631969"/>
    </source>
</evidence>
<dbReference type="Proteomes" id="UP001631969">
    <property type="component" value="Unassembled WGS sequence"/>
</dbReference>
<evidence type="ECO:0000313" key="1">
    <source>
        <dbReference type="EMBL" id="MFM9330766.1"/>
    </source>
</evidence>
<proteinExistence type="predicted"/>
<reference evidence="1" key="1">
    <citation type="submission" date="2024-12" db="EMBL/GenBank/DDBJ databases">
        <authorList>
            <person name="Wu N."/>
        </authorList>
    </citation>
    <scope>NUCLEOTIDE SEQUENCE</scope>
    <source>
        <strain evidence="1">P15</strain>
    </source>
</reference>
<keyword evidence="2" id="KW-1185">Reference proteome</keyword>
<protein>
    <submittedName>
        <fullName evidence="1">Efflux RND transporter periplasmic adaptor subunit</fullName>
    </submittedName>
</protein>
<comment type="caution">
    <text evidence="1">The sequence shown here is derived from an EMBL/GenBank/DDBJ whole genome shotgun (WGS) entry which is preliminary data.</text>
</comment>
<accession>A0ACC7P4A7</accession>
<dbReference type="EMBL" id="JBJURJ010000014">
    <property type="protein sequence ID" value="MFM9330766.1"/>
    <property type="molecule type" value="Genomic_DNA"/>
</dbReference>
<sequence>MKNIRKKIKWIILGLVLIGISAVLYIQSHPAPQVNPAGAQQAIVFTAAKETLVNKVEVKGKSLYQQETMVYAPFGSRVSAWMATDGQQVQEGDVLFKMDGSDLQTEIQKEEAAIRKTELESELARYAGDVKETAMGTGTSETERVDALTSRETAKLNRQLTDVNLDLQRKALVEKRKRLAAAEYQSPVSGIFLYESSAKRPHALTENQYVGKIVQLDQLQMLALVGEADVFRIKPGMSVGVKLTAVKDMTLKGKVEKVSKFAKTGTDENTLNQLAQFEVIISLEKSEYLIAGLSLSGEIETERKEDALVIPAMAVVREGGTTSVLLDKGSGQTEKKPVKIGMETPEKVEIVEGLQAGDVVVLP</sequence>
<gene>
    <name evidence="1" type="ORF">ACI1P1_20965</name>
</gene>
<name>A0ACC7P4A7_9BACL</name>
<organism evidence="1 2">
    <name type="scientific">Paenibacillus mesotrionivorans</name>
    <dbReference type="NCBI Taxonomy" id="3160968"/>
    <lineage>
        <taxon>Bacteria</taxon>
        <taxon>Bacillati</taxon>
        <taxon>Bacillota</taxon>
        <taxon>Bacilli</taxon>
        <taxon>Bacillales</taxon>
        <taxon>Paenibacillaceae</taxon>
        <taxon>Paenibacillus</taxon>
    </lineage>
</organism>